<evidence type="ECO:0008006" key="3">
    <source>
        <dbReference type="Google" id="ProtNLM"/>
    </source>
</evidence>
<evidence type="ECO:0000313" key="1">
    <source>
        <dbReference type="EMBL" id="GMI28886.1"/>
    </source>
</evidence>
<proteinExistence type="predicted"/>
<organism evidence="1 2">
    <name type="scientific">Tetraparma gracilis</name>
    <dbReference type="NCBI Taxonomy" id="2962635"/>
    <lineage>
        <taxon>Eukaryota</taxon>
        <taxon>Sar</taxon>
        <taxon>Stramenopiles</taxon>
        <taxon>Ochrophyta</taxon>
        <taxon>Bolidophyceae</taxon>
        <taxon>Parmales</taxon>
        <taxon>Triparmaceae</taxon>
        <taxon>Tetraparma</taxon>
    </lineage>
</organism>
<dbReference type="EMBL" id="BRYB01005781">
    <property type="protein sequence ID" value="GMI28886.1"/>
    <property type="molecule type" value="Genomic_DNA"/>
</dbReference>
<evidence type="ECO:0000313" key="2">
    <source>
        <dbReference type="Proteomes" id="UP001165060"/>
    </source>
</evidence>
<comment type="caution">
    <text evidence="1">The sequence shown here is derived from an EMBL/GenBank/DDBJ whole genome shotgun (WGS) entry which is preliminary data.</text>
</comment>
<keyword evidence="2" id="KW-1185">Reference proteome</keyword>
<dbReference type="SUPFAM" id="SSF50156">
    <property type="entry name" value="PDZ domain-like"/>
    <property type="match status" value="1"/>
</dbReference>
<dbReference type="InterPro" id="IPR036034">
    <property type="entry name" value="PDZ_sf"/>
</dbReference>
<gene>
    <name evidence="1" type="ORF">TeGR_g34</name>
</gene>
<reference evidence="1 2" key="1">
    <citation type="journal article" date="2023" name="Commun. Biol.">
        <title>Genome analysis of Parmales, the sister group of diatoms, reveals the evolutionary specialization of diatoms from phago-mixotrophs to photoautotrophs.</title>
        <authorList>
            <person name="Ban H."/>
            <person name="Sato S."/>
            <person name="Yoshikawa S."/>
            <person name="Yamada K."/>
            <person name="Nakamura Y."/>
            <person name="Ichinomiya M."/>
            <person name="Sato N."/>
            <person name="Blanc-Mathieu R."/>
            <person name="Endo H."/>
            <person name="Kuwata A."/>
            <person name="Ogata H."/>
        </authorList>
    </citation>
    <scope>NUCLEOTIDE SEQUENCE [LARGE SCALE GENOMIC DNA]</scope>
</reference>
<sequence length="220" mass="24122">MSSSSHPPATCTITVEDPGPLGAVLSREVSTGSCVCMELSRNSTAWKAGMRLGDRFCQQDGSPAEYDDVLNQIREEVRPLVLYTIKKLEQKSTLSPPSTVTRKLCPESISPLSTGRTNGYSPLSSERGPLTPLFERSERSEKNDGVSPFCSGISEKLEESGMVEETRRAEETLQAEVVAAVAAEAAKVVEEPLPEEQSWLARFACWQRRARERQVSCEPG</sequence>
<name>A0ABQ6MN46_9STRA</name>
<dbReference type="Proteomes" id="UP001165060">
    <property type="component" value="Unassembled WGS sequence"/>
</dbReference>
<accession>A0ABQ6MN46</accession>
<protein>
    <recommendedName>
        <fullName evidence="3">PDZ domain-containing protein</fullName>
    </recommendedName>
</protein>